<dbReference type="InParanoid" id="B0D838"/>
<dbReference type="Proteomes" id="UP000001194">
    <property type="component" value="Unassembled WGS sequence"/>
</dbReference>
<reference evidence="2 3" key="1">
    <citation type="journal article" date="2008" name="Nature">
        <title>The genome of Laccaria bicolor provides insights into mycorrhizal symbiosis.</title>
        <authorList>
            <person name="Martin F."/>
            <person name="Aerts A."/>
            <person name="Ahren D."/>
            <person name="Brun A."/>
            <person name="Danchin E.G.J."/>
            <person name="Duchaussoy F."/>
            <person name="Gibon J."/>
            <person name="Kohler A."/>
            <person name="Lindquist E."/>
            <person name="Pereda V."/>
            <person name="Salamov A."/>
            <person name="Shapiro H.J."/>
            <person name="Wuyts J."/>
            <person name="Blaudez D."/>
            <person name="Buee M."/>
            <person name="Brokstein P."/>
            <person name="Canbaeck B."/>
            <person name="Cohen D."/>
            <person name="Courty P.E."/>
            <person name="Coutinho P.M."/>
            <person name="Delaruelle C."/>
            <person name="Detter J.C."/>
            <person name="Deveau A."/>
            <person name="DiFazio S."/>
            <person name="Duplessis S."/>
            <person name="Fraissinet-Tachet L."/>
            <person name="Lucic E."/>
            <person name="Frey-Klett P."/>
            <person name="Fourrey C."/>
            <person name="Feussner I."/>
            <person name="Gay G."/>
            <person name="Grimwood J."/>
            <person name="Hoegger P.J."/>
            <person name="Jain P."/>
            <person name="Kilaru S."/>
            <person name="Labbe J."/>
            <person name="Lin Y.C."/>
            <person name="Legue V."/>
            <person name="Le Tacon F."/>
            <person name="Marmeisse R."/>
            <person name="Melayah D."/>
            <person name="Montanini B."/>
            <person name="Muratet M."/>
            <person name="Nehls U."/>
            <person name="Niculita-Hirzel H."/>
            <person name="Oudot-Le Secq M.P."/>
            <person name="Peter M."/>
            <person name="Quesneville H."/>
            <person name="Rajashekar B."/>
            <person name="Reich M."/>
            <person name="Rouhier N."/>
            <person name="Schmutz J."/>
            <person name="Yin T."/>
            <person name="Chalot M."/>
            <person name="Henrissat B."/>
            <person name="Kuees U."/>
            <person name="Lucas S."/>
            <person name="Van de Peer Y."/>
            <person name="Podila G.K."/>
            <person name="Polle A."/>
            <person name="Pukkila P.J."/>
            <person name="Richardson P.M."/>
            <person name="Rouze P."/>
            <person name="Sanders I.R."/>
            <person name="Stajich J.E."/>
            <person name="Tunlid A."/>
            <person name="Tuskan G."/>
            <person name="Grigoriev I.V."/>
        </authorList>
    </citation>
    <scope>NUCLEOTIDE SEQUENCE [LARGE SCALE GENOMIC DNA]</scope>
    <source>
        <strain evidence="3">S238N-H82 / ATCC MYA-4686</strain>
    </source>
</reference>
<dbReference type="KEGG" id="lbc:LACBIDRAFT_326677"/>
<sequence length="307" mass="31512">MTETELHLIETQAINVVTRIFEMRQLATGPTPNWGNCYRKKDRTMVRFSSVHRFFAVLWTEPLNASPAPTGTHRGPTPFSPDRPTDSKDLGAHPPPLASLSLPPVNSPAPTGTHGGPVPYSLPPTGSSAPIDPKSQGAHPPLPASSSLPPVNGPAPTGAQGGPAPYSSPFTNGPAPNDTKQSSPAPGAGDHMSAPPAGRPSSSLPHVHPALSNAPASPASTNSPVAPAPNAGPAAPSVASTAPLANNTPSKSPAGSAGKESGVPKEECTSTLPPKNPAPAVTLEYTMFELFAGPVYRTENIHRTELD</sequence>
<evidence type="ECO:0000313" key="3">
    <source>
        <dbReference type="Proteomes" id="UP000001194"/>
    </source>
</evidence>
<accession>B0D838</accession>
<feature type="compositionally biased region" description="Low complexity" evidence="1">
    <location>
        <begin position="98"/>
        <end position="110"/>
    </location>
</feature>
<evidence type="ECO:0000256" key="1">
    <source>
        <dbReference type="SAM" id="MobiDB-lite"/>
    </source>
</evidence>
<gene>
    <name evidence="2" type="ORF">LACBIDRAFT_326677</name>
</gene>
<keyword evidence="3" id="KW-1185">Reference proteome</keyword>
<dbReference type="HOGENOM" id="CLU_906332_0_0_1"/>
<organism evidence="3">
    <name type="scientific">Laccaria bicolor (strain S238N-H82 / ATCC MYA-4686)</name>
    <name type="common">Bicoloured deceiver</name>
    <name type="synonym">Laccaria laccata var. bicolor</name>
    <dbReference type="NCBI Taxonomy" id="486041"/>
    <lineage>
        <taxon>Eukaryota</taxon>
        <taxon>Fungi</taxon>
        <taxon>Dikarya</taxon>
        <taxon>Basidiomycota</taxon>
        <taxon>Agaricomycotina</taxon>
        <taxon>Agaricomycetes</taxon>
        <taxon>Agaricomycetidae</taxon>
        <taxon>Agaricales</taxon>
        <taxon>Agaricineae</taxon>
        <taxon>Hydnangiaceae</taxon>
        <taxon>Laccaria</taxon>
    </lineage>
</organism>
<proteinExistence type="predicted"/>
<dbReference type="PRINTS" id="PR01217">
    <property type="entry name" value="PRICHEXTENSN"/>
</dbReference>
<dbReference type="EMBL" id="DS547100">
    <property type="protein sequence ID" value="EDR09244.1"/>
    <property type="molecule type" value="Genomic_DNA"/>
</dbReference>
<dbReference type="AlphaFoldDB" id="B0D838"/>
<evidence type="ECO:0000313" key="2">
    <source>
        <dbReference type="EMBL" id="EDR09244.1"/>
    </source>
</evidence>
<dbReference type="GeneID" id="6075971"/>
<feature type="compositionally biased region" description="Low complexity" evidence="1">
    <location>
        <begin position="209"/>
        <end position="240"/>
    </location>
</feature>
<protein>
    <submittedName>
        <fullName evidence="2">Predicted protein</fullName>
    </submittedName>
</protein>
<feature type="region of interest" description="Disordered" evidence="1">
    <location>
        <begin position="63"/>
        <end position="279"/>
    </location>
</feature>
<feature type="compositionally biased region" description="Polar residues" evidence="1">
    <location>
        <begin position="243"/>
        <end position="253"/>
    </location>
</feature>
<feature type="compositionally biased region" description="Low complexity" evidence="1">
    <location>
        <begin position="144"/>
        <end position="165"/>
    </location>
</feature>
<name>B0D838_LACBS</name>
<dbReference type="RefSeq" id="XP_001880557.1">
    <property type="nucleotide sequence ID" value="XM_001880522.1"/>
</dbReference>